<evidence type="ECO:0000256" key="4">
    <source>
        <dbReference type="ARBA" id="ARBA00022692"/>
    </source>
</evidence>
<evidence type="ECO:0000256" key="3">
    <source>
        <dbReference type="ARBA" id="ARBA00022679"/>
    </source>
</evidence>
<keyword evidence="4 8" id="KW-0812">Transmembrane</keyword>
<feature type="transmembrane region" description="Helical" evidence="8">
    <location>
        <begin position="12"/>
        <end position="29"/>
    </location>
</feature>
<dbReference type="InterPro" id="IPR017850">
    <property type="entry name" value="Alkaline_phosphatase_core_sf"/>
</dbReference>
<dbReference type="AlphaFoldDB" id="A0A848MCC1"/>
<feature type="transmembrane region" description="Helical" evidence="8">
    <location>
        <begin position="57"/>
        <end position="77"/>
    </location>
</feature>
<dbReference type="EMBL" id="JAADJU010000001">
    <property type="protein sequence ID" value="NMP25757.1"/>
    <property type="molecule type" value="Genomic_DNA"/>
</dbReference>
<keyword evidence="3 10" id="KW-0808">Transferase</keyword>
<name>A0A848MCC1_9GAMM</name>
<reference evidence="10 11" key="2">
    <citation type="submission" date="2020-06" db="EMBL/GenBank/DDBJ databases">
        <title>Polyphasic characterization of a Rahnella strain isolated from tree sap.</title>
        <authorList>
            <person name="Kim I.S."/>
        </authorList>
    </citation>
    <scope>NUCLEOTIDE SEQUENCE [LARGE SCALE GENOMIC DNA]</scope>
    <source>
        <strain evidence="10 11">SAP-1</strain>
    </source>
</reference>
<keyword evidence="11" id="KW-1185">Reference proteome</keyword>
<organism evidence="10 11">
    <name type="scientific">Rouxiella aceris</name>
    <dbReference type="NCBI Taxonomy" id="2703884"/>
    <lineage>
        <taxon>Bacteria</taxon>
        <taxon>Pseudomonadati</taxon>
        <taxon>Pseudomonadota</taxon>
        <taxon>Gammaproteobacteria</taxon>
        <taxon>Enterobacterales</taxon>
        <taxon>Yersiniaceae</taxon>
        <taxon>Rouxiella</taxon>
    </lineage>
</organism>
<dbReference type="GO" id="GO:0016776">
    <property type="term" value="F:phosphotransferase activity, phosphate group as acceptor"/>
    <property type="evidence" value="ECO:0007669"/>
    <property type="project" value="TreeGrafter"/>
</dbReference>
<sequence length="513" mass="57457">MRLSLYIKKYKKVILLFLFCLFACSSFGYPFKPGYIITLFLLLMVTASLSSRLYQALLVLVCLISSSYVPVGWTYGPPDFNGVLAVFYSNRKEGGDFIHAIPWVYYACSLIGVLLMLAIFNFKIKRFKYRGLAITAVVLSMISTPVKLYLTTGEFNLASNGMPIFRVFTDILINYRLVAEQNALLKLSLTTPDRWHPEVKDSRYQLHILVIGESARRDFLHAYGFPVANTPFMSSTPGEIFSHYISAASSTQTSLKNSLALRQQGRIELNNNIITLARKAGFYTYWLSNQGSLGVHDTPVASIGKHADQSLFLHNGESDDAHYLPDSQLLSAIGGGIADPRPSKLVVIHLIGSHPDACTRTDGRYGVFRKSKEISCYIESIKQTDQLLAQVAALANASGQTWSMMYFSDHGLSFDDANTPYARLSHHDNFKENYNIPLFITASDSQQRQVNPQPRSAMNFLALFAEWMGIEDKLINRDCPMRADTPCGNQDTIIQFNGQTEAYSRLADEKIAL</sequence>
<feature type="transmembrane region" description="Helical" evidence="8">
    <location>
        <begin position="132"/>
        <end position="150"/>
    </location>
</feature>
<keyword evidence="6 8" id="KW-0472">Membrane</keyword>
<evidence type="ECO:0000256" key="7">
    <source>
        <dbReference type="ARBA" id="ARBA00038481"/>
    </source>
</evidence>
<dbReference type="InterPro" id="IPR040423">
    <property type="entry name" value="PEA_transferase"/>
</dbReference>
<feature type="transmembrane region" description="Helical" evidence="8">
    <location>
        <begin position="97"/>
        <end position="120"/>
    </location>
</feature>
<dbReference type="GO" id="GO:0005886">
    <property type="term" value="C:plasma membrane"/>
    <property type="evidence" value="ECO:0007669"/>
    <property type="project" value="UniProtKB-SubCell"/>
</dbReference>
<proteinExistence type="inferred from homology"/>
<dbReference type="Gene3D" id="3.40.720.10">
    <property type="entry name" value="Alkaline Phosphatase, subunit A"/>
    <property type="match status" value="1"/>
</dbReference>
<evidence type="ECO:0000256" key="6">
    <source>
        <dbReference type="ARBA" id="ARBA00023136"/>
    </source>
</evidence>
<dbReference type="PANTHER" id="PTHR30443:SF4">
    <property type="entry name" value="PHOSPHOETHANOLAMINE TRANSFERASE OPGE-RELATED"/>
    <property type="match status" value="1"/>
</dbReference>
<evidence type="ECO:0000256" key="5">
    <source>
        <dbReference type="ARBA" id="ARBA00022989"/>
    </source>
</evidence>
<protein>
    <submittedName>
        <fullName evidence="10">Sulfatase-like hydrolase/transferase</fullName>
    </submittedName>
</protein>
<reference evidence="10 11" key="1">
    <citation type="submission" date="2020-01" db="EMBL/GenBank/DDBJ databases">
        <authorList>
            <person name="Lee S.D."/>
        </authorList>
    </citation>
    <scope>NUCLEOTIDE SEQUENCE [LARGE SCALE GENOMIC DNA]</scope>
    <source>
        <strain evidence="10 11">SAP-1</strain>
    </source>
</reference>
<keyword evidence="5 8" id="KW-1133">Transmembrane helix</keyword>
<evidence type="ECO:0000313" key="11">
    <source>
        <dbReference type="Proteomes" id="UP000585363"/>
    </source>
</evidence>
<dbReference type="GO" id="GO:0009244">
    <property type="term" value="P:lipopolysaccharide core region biosynthetic process"/>
    <property type="evidence" value="ECO:0007669"/>
    <property type="project" value="TreeGrafter"/>
</dbReference>
<dbReference type="PANTHER" id="PTHR30443">
    <property type="entry name" value="INNER MEMBRANE PROTEIN"/>
    <property type="match status" value="1"/>
</dbReference>
<comment type="caution">
    <text evidence="10">The sequence shown here is derived from an EMBL/GenBank/DDBJ whole genome shotgun (WGS) entry which is preliminary data.</text>
</comment>
<evidence type="ECO:0000313" key="10">
    <source>
        <dbReference type="EMBL" id="NMP25757.1"/>
    </source>
</evidence>
<dbReference type="RefSeq" id="WP_169401436.1">
    <property type="nucleotide sequence ID" value="NZ_JAADJU010000001.1"/>
</dbReference>
<evidence type="ECO:0000256" key="8">
    <source>
        <dbReference type="SAM" id="Phobius"/>
    </source>
</evidence>
<dbReference type="GO" id="GO:0016787">
    <property type="term" value="F:hydrolase activity"/>
    <property type="evidence" value="ECO:0007669"/>
    <property type="project" value="UniProtKB-KW"/>
</dbReference>
<feature type="domain" description="Sulfatase N-terminal" evidence="9">
    <location>
        <begin position="208"/>
        <end position="470"/>
    </location>
</feature>
<keyword evidence="10" id="KW-0378">Hydrolase</keyword>
<dbReference type="InterPro" id="IPR000917">
    <property type="entry name" value="Sulfatase_N"/>
</dbReference>
<feature type="transmembrane region" description="Helical" evidence="8">
    <location>
        <begin position="35"/>
        <end position="50"/>
    </location>
</feature>
<dbReference type="CDD" id="cd16017">
    <property type="entry name" value="LptA"/>
    <property type="match status" value="1"/>
</dbReference>
<dbReference type="SUPFAM" id="SSF53649">
    <property type="entry name" value="Alkaline phosphatase-like"/>
    <property type="match status" value="1"/>
</dbReference>
<dbReference type="Pfam" id="PF00884">
    <property type="entry name" value="Sulfatase"/>
    <property type="match status" value="1"/>
</dbReference>
<keyword evidence="2" id="KW-1003">Cell membrane</keyword>
<gene>
    <name evidence="10" type="ORF">GW590_02545</name>
</gene>
<comment type="similarity">
    <text evidence="7">Belongs to the phosphoethanolamine transferase family.</text>
</comment>
<dbReference type="InterPro" id="IPR058130">
    <property type="entry name" value="PEA_transf_C"/>
</dbReference>
<evidence type="ECO:0000256" key="1">
    <source>
        <dbReference type="ARBA" id="ARBA00004651"/>
    </source>
</evidence>
<evidence type="ECO:0000256" key="2">
    <source>
        <dbReference type="ARBA" id="ARBA00022475"/>
    </source>
</evidence>
<comment type="subcellular location">
    <subcellularLocation>
        <location evidence="1">Cell membrane</location>
        <topology evidence="1">Multi-pass membrane protein</topology>
    </subcellularLocation>
</comment>
<dbReference type="Proteomes" id="UP000585363">
    <property type="component" value="Unassembled WGS sequence"/>
</dbReference>
<accession>A0A848MCC1</accession>
<evidence type="ECO:0000259" key="9">
    <source>
        <dbReference type="Pfam" id="PF00884"/>
    </source>
</evidence>